<evidence type="ECO:0000313" key="1">
    <source>
        <dbReference type="EMBL" id="OIW00830.1"/>
    </source>
</evidence>
<dbReference type="Proteomes" id="UP000188354">
    <property type="component" value="Chromosome LG12"/>
</dbReference>
<dbReference type="OMA" id="MECPTAM"/>
<dbReference type="PANTHER" id="PTHR11439">
    <property type="entry name" value="GAG-POL-RELATED RETROTRANSPOSON"/>
    <property type="match status" value="1"/>
</dbReference>
<reference evidence="1 2" key="1">
    <citation type="journal article" date="2017" name="Plant Biotechnol. J.">
        <title>A comprehensive draft genome sequence for lupin (Lupinus angustifolius), an emerging health food: insights into plant-microbe interactions and legume evolution.</title>
        <authorList>
            <person name="Hane J.K."/>
            <person name="Ming Y."/>
            <person name="Kamphuis L.G."/>
            <person name="Nelson M.N."/>
            <person name="Garg G."/>
            <person name="Atkins C.A."/>
            <person name="Bayer P.E."/>
            <person name="Bravo A."/>
            <person name="Bringans S."/>
            <person name="Cannon S."/>
            <person name="Edwards D."/>
            <person name="Foley R."/>
            <person name="Gao L.L."/>
            <person name="Harrison M.J."/>
            <person name="Huang W."/>
            <person name="Hurgobin B."/>
            <person name="Li S."/>
            <person name="Liu C.W."/>
            <person name="McGrath A."/>
            <person name="Morahan G."/>
            <person name="Murray J."/>
            <person name="Weller J."/>
            <person name="Jian J."/>
            <person name="Singh K.B."/>
        </authorList>
    </citation>
    <scope>NUCLEOTIDE SEQUENCE [LARGE SCALE GENOMIC DNA]</scope>
    <source>
        <strain evidence="2">cv. Tanjil</strain>
        <tissue evidence="1">Whole plant</tissue>
    </source>
</reference>
<proteinExistence type="predicted"/>
<dbReference type="PANTHER" id="PTHR11439:SF515">
    <property type="entry name" value="GAG-POL POLYPROTEIN"/>
    <property type="match status" value="1"/>
</dbReference>
<gene>
    <name evidence="1" type="ORF">TanjilG_12234</name>
</gene>
<organism evidence="1 2">
    <name type="scientific">Lupinus angustifolius</name>
    <name type="common">Narrow-leaved blue lupine</name>
    <dbReference type="NCBI Taxonomy" id="3871"/>
    <lineage>
        <taxon>Eukaryota</taxon>
        <taxon>Viridiplantae</taxon>
        <taxon>Streptophyta</taxon>
        <taxon>Embryophyta</taxon>
        <taxon>Tracheophyta</taxon>
        <taxon>Spermatophyta</taxon>
        <taxon>Magnoliopsida</taxon>
        <taxon>eudicotyledons</taxon>
        <taxon>Gunneridae</taxon>
        <taxon>Pentapetalae</taxon>
        <taxon>rosids</taxon>
        <taxon>fabids</taxon>
        <taxon>Fabales</taxon>
        <taxon>Fabaceae</taxon>
        <taxon>Papilionoideae</taxon>
        <taxon>50 kb inversion clade</taxon>
        <taxon>genistoids sensu lato</taxon>
        <taxon>core genistoids</taxon>
        <taxon>Genisteae</taxon>
        <taxon>Lupinus</taxon>
    </lineage>
</organism>
<name>A0A1J7GK95_LUPAN</name>
<dbReference type="AlphaFoldDB" id="A0A1J7GK95"/>
<sequence length="76" mass="8614">MSKPKKTHLLAAKRVLRYVKDTKDHGIFFPFGTKESEPELQLVGYADSDFGGYLVERKSTSGYLFLINEAPISWCS</sequence>
<evidence type="ECO:0000313" key="2">
    <source>
        <dbReference type="Proteomes" id="UP000188354"/>
    </source>
</evidence>
<dbReference type="Gramene" id="OIW00830">
    <property type="protein sequence ID" value="OIW00830"/>
    <property type="gene ID" value="TanjilG_12234"/>
</dbReference>
<dbReference type="STRING" id="3871.A0A1J7GK95"/>
<accession>A0A1J7GK95</accession>
<protein>
    <submittedName>
        <fullName evidence="1">Uncharacterized protein</fullName>
    </submittedName>
</protein>
<dbReference type="EMBL" id="CM007372">
    <property type="protein sequence ID" value="OIW00830.1"/>
    <property type="molecule type" value="Genomic_DNA"/>
</dbReference>
<keyword evidence="2" id="KW-1185">Reference proteome</keyword>